<comment type="caution">
    <text evidence="1">The sequence shown here is derived from an EMBL/GenBank/DDBJ whole genome shotgun (WGS) entry which is preliminary data.</text>
</comment>
<proteinExistence type="predicted"/>
<sequence length="49" mass="5338">MNSAGRRISNNISIYNPSGASAVIGSPRIIRNGKFIRSNLGLELHNKDK</sequence>
<name>A0A0W8FR32_9ZZZZ</name>
<accession>A0A0W8FR32</accession>
<protein>
    <submittedName>
        <fullName evidence="1">Uncharacterized protein</fullName>
    </submittedName>
</protein>
<reference evidence="1" key="1">
    <citation type="journal article" date="2015" name="Proc. Natl. Acad. Sci. U.S.A.">
        <title>Networks of energetic and metabolic interactions define dynamics in microbial communities.</title>
        <authorList>
            <person name="Embree M."/>
            <person name="Liu J.K."/>
            <person name="Al-Bassam M.M."/>
            <person name="Zengler K."/>
        </authorList>
    </citation>
    <scope>NUCLEOTIDE SEQUENCE</scope>
</reference>
<organism evidence="1">
    <name type="scientific">hydrocarbon metagenome</name>
    <dbReference type="NCBI Taxonomy" id="938273"/>
    <lineage>
        <taxon>unclassified sequences</taxon>
        <taxon>metagenomes</taxon>
        <taxon>ecological metagenomes</taxon>
    </lineage>
</organism>
<gene>
    <name evidence="1" type="ORF">ASZ90_007096</name>
</gene>
<dbReference type="EMBL" id="LNQE01000920">
    <property type="protein sequence ID" value="KUG23102.1"/>
    <property type="molecule type" value="Genomic_DNA"/>
</dbReference>
<dbReference type="AlphaFoldDB" id="A0A0W8FR32"/>
<evidence type="ECO:0000313" key="1">
    <source>
        <dbReference type="EMBL" id="KUG23102.1"/>
    </source>
</evidence>